<dbReference type="AlphaFoldDB" id="A0A3D8YFU4"/>
<comment type="caution">
    <text evidence="1">The sequence shown here is derived from an EMBL/GenBank/DDBJ whole genome shotgun (WGS) entry which is preliminary data.</text>
</comment>
<dbReference type="OrthoDB" id="971325at2"/>
<evidence type="ECO:0000313" key="1">
    <source>
        <dbReference type="EMBL" id="REA63531.1"/>
    </source>
</evidence>
<proteinExistence type="predicted"/>
<dbReference type="RefSeq" id="WP_115829279.1">
    <property type="nucleotide sequence ID" value="NZ_QNUL01000002.1"/>
</dbReference>
<reference evidence="1 2" key="1">
    <citation type="submission" date="2018-07" db="EMBL/GenBank/DDBJ databases">
        <title>Dyadobacter roseus sp. nov., isolated from rose rhizosphere soil.</title>
        <authorList>
            <person name="Chen L."/>
        </authorList>
    </citation>
    <scope>NUCLEOTIDE SEQUENCE [LARGE SCALE GENOMIC DNA]</scope>
    <source>
        <strain evidence="1 2">RS19</strain>
    </source>
</reference>
<organism evidence="1 2">
    <name type="scientific">Dyadobacter luteus</name>
    <dbReference type="NCBI Taxonomy" id="2259619"/>
    <lineage>
        <taxon>Bacteria</taxon>
        <taxon>Pseudomonadati</taxon>
        <taxon>Bacteroidota</taxon>
        <taxon>Cytophagia</taxon>
        <taxon>Cytophagales</taxon>
        <taxon>Spirosomataceae</taxon>
        <taxon>Dyadobacter</taxon>
    </lineage>
</organism>
<dbReference type="EMBL" id="QNUL01000002">
    <property type="protein sequence ID" value="REA63531.1"/>
    <property type="molecule type" value="Genomic_DNA"/>
</dbReference>
<accession>A0A3D8YFU4</accession>
<keyword evidence="2" id="KW-1185">Reference proteome</keyword>
<evidence type="ECO:0000313" key="2">
    <source>
        <dbReference type="Proteomes" id="UP000256373"/>
    </source>
</evidence>
<name>A0A3D8YFU4_9BACT</name>
<dbReference type="Proteomes" id="UP000256373">
    <property type="component" value="Unassembled WGS sequence"/>
</dbReference>
<sequence length="65" mass="7086">MQEENTNQPEKSRGDITKRLLDIAKEKLNELDSDQLEKLAGGVNQQEAIEDGSGKVGCSCYIGSC</sequence>
<protein>
    <submittedName>
        <fullName evidence="1">Uncharacterized protein</fullName>
    </submittedName>
</protein>
<gene>
    <name evidence="1" type="ORF">DSL64_03550</name>
</gene>